<dbReference type="WBParaSite" id="BPAG_0001279501-mRNA-1">
    <property type="protein sequence ID" value="BPAG_0001279501-mRNA-1"/>
    <property type="gene ID" value="BPAG_0001279501"/>
</dbReference>
<protein>
    <submittedName>
        <fullName evidence="6">Protein quiver</fullName>
    </submittedName>
</protein>
<feature type="transmembrane region" description="Helical" evidence="3">
    <location>
        <begin position="188"/>
        <end position="207"/>
    </location>
</feature>
<dbReference type="GO" id="GO:0030431">
    <property type="term" value="P:sleep"/>
    <property type="evidence" value="ECO:0007669"/>
    <property type="project" value="InterPro"/>
</dbReference>
<proteinExistence type="predicted"/>
<organism evidence="6">
    <name type="scientific">Brugia pahangi</name>
    <name type="common">Filarial nematode worm</name>
    <dbReference type="NCBI Taxonomy" id="6280"/>
    <lineage>
        <taxon>Eukaryota</taxon>
        <taxon>Metazoa</taxon>
        <taxon>Ecdysozoa</taxon>
        <taxon>Nematoda</taxon>
        <taxon>Chromadorea</taxon>
        <taxon>Rhabditida</taxon>
        <taxon>Spirurina</taxon>
        <taxon>Spiruromorpha</taxon>
        <taxon>Filarioidea</taxon>
        <taxon>Onchocercidae</taxon>
        <taxon>Brugia</taxon>
    </lineage>
</organism>
<reference evidence="6" key="1">
    <citation type="submission" date="2017-02" db="UniProtKB">
        <authorList>
            <consortium name="WormBaseParasite"/>
        </authorList>
    </citation>
    <scope>IDENTIFICATION</scope>
</reference>
<evidence type="ECO:0000313" key="4">
    <source>
        <dbReference type="EMBL" id="VDN93909.1"/>
    </source>
</evidence>
<evidence type="ECO:0000313" key="5">
    <source>
        <dbReference type="Proteomes" id="UP000278627"/>
    </source>
</evidence>
<sequence length="208" mass="23763">MSTLSLYNSKDVAVVFALFFIVCSVASSHIVHTPSPKVFKSRLKGQVVCYACISSANDSDSQQSYDSSSTADLYRTLEKAGLLIPKHVTKCFESYLPNNPNYYQTDLVFCPNTVMEPGACVKLKGHHNGDQYIYRNCWSNMWIDKRPYARQMSERCYIDELVQNFVATSDNKICFCEDDLCNNSHSTLLFLSNDLFLIMMFIIFLHLH</sequence>
<keyword evidence="2" id="KW-0325">Glycoprotein</keyword>
<dbReference type="Proteomes" id="UP000278627">
    <property type="component" value="Unassembled WGS sequence"/>
</dbReference>
<dbReference type="Pfam" id="PF17064">
    <property type="entry name" value="QVR"/>
    <property type="match status" value="1"/>
</dbReference>
<keyword evidence="5" id="KW-1185">Reference proteome</keyword>
<dbReference type="InterPro" id="IPR031424">
    <property type="entry name" value="QVR-like"/>
</dbReference>
<gene>
    <name evidence="4" type="ORF">BPAG_LOCUS12723</name>
</gene>
<evidence type="ECO:0000313" key="6">
    <source>
        <dbReference type="WBParaSite" id="BPAG_0001279501-mRNA-1"/>
    </source>
</evidence>
<dbReference type="EMBL" id="UZAD01013315">
    <property type="protein sequence ID" value="VDN93909.1"/>
    <property type="molecule type" value="Genomic_DNA"/>
</dbReference>
<reference evidence="4 5" key="2">
    <citation type="submission" date="2018-11" db="EMBL/GenBank/DDBJ databases">
        <authorList>
            <consortium name="Pathogen Informatics"/>
        </authorList>
    </citation>
    <scope>NUCLEOTIDE SEQUENCE [LARGE SCALE GENOMIC DNA]</scope>
</reference>
<keyword evidence="3" id="KW-0812">Transmembrane</keyword>
<dbReference type="AlphaFoldDB" id="A0A0N4TVA1"/>
<keyword evidence="3" id="KW-1133">Transmembrane helix</keyword>
<evidence type="ECO:0000256" key="2">
    <source>
        <dbReference type="ARBA" id="ARBA00023180"/>
    </source>
</evidence>
<accession>A0A0N4TVA1</accession>
<keyword evidence="1" id="KW-0732">Signal</keyword>
<name>A0A0N4TVA1_BRUPA</name>
<keyword evidence="3" id="KW-0472">Membrane</keyword>
<evidence type="ECO:0000256" key="1">
    <source>
        <dbReference type="ARBA" id="ARBA00022729"/>
    </source>
</evidence>
<evidence type="ECO:0000256" key="3">
    <source>
        <dbReference type="SAM" id="Phobius"/>
    </source>
</evidence>
<dbReference type="GO" id="GO:0032222">
    <property type="term" value="P:regulation of synaptic transmission, cholinergic"/>
    <property type="evidence" value="ECO:0007669"/>
    <property type="project" value="InterPro"/>
</dbReference>